<evidence type="ECO:0000313" key="3">
    <source>
        <dbReference type="Proteomes" id="UP001500897"/>
    </source>
</evidence>
<comment type="caution">
    <text evidence="2">The sequence shown here is derived from an EMBL/GenBank/DDBJ whole genome shotgun (WGS) entry which is preliminary data.</text>
</comment>
<keyword evidence="3" id="KW-1185">Reference proteome</keyword>
<accession>A0ABN1F523</accession>
<dbReference type="Proteomes" id="UP001500897">
    <property type="component" value="Unassembled WGS sequence"/>
</dbReference>
<dbReference type="EMBL" id="BAAANS010000004">
    <property type="protein sequence ID" value="GAA2088137.1"/>
    <property type="molecule type" value="Genomic_DNA"/>
</dbReference>
<organism evidence="2 3">
    <name type="scientific">Kitasatospora saccharophila</name>
    <dbReference type="NCBI Taxonomy" id="407973"/>
    <lineage>
        <taxon>Bacteria</taxon>
        <taxon>Bacillati</taxon>
        <taxon>Actinomycetota</taxon>
        <taxon>Actinomycetes</taxon>
        <taxon>Kitasatosporales</taxon>
        <taxon>Streptomycetaceae</taxon>
        <taxon>Kitasatospora</taxon>
    </lineage>
</organism>
<evidence type="ECO:0000256" key="1">
    <source>
        <dbReference type="SAM" id="MobiDB-lite"/>
    </source>
</evidence>
<feature type="region of interest" description="Disordered" evidence="1">
    <location>
        <begin position="1"/>
        <end position="21"/>
    </location>
</feature>
<protein>
    <submittedName>
        <fullName evidence="2">Uncharacterized protein</fullName>
    </submittedName>
</protein>
<reference evidence="2 3" key="1">
    <citation type="journal article" date="2019" name="Int. J. Syst. Evol. Microbiol.">
        <title>The Global Catalogue of Microorganisms (GCM) 10K type strain sequencing project: providing services to taxonomists for standard genome sequencing and annotation.</title>
        <authorList>
            <consortium name="The Broad Institute Genomics Platform"/>
            <consortium name="The Broad Institute Genome Sequencing Center for Infectious Disease"/>
            <person name="Wu L."/>
            <person name="Ma J."/>
        </authorList>
    </citation>
    <scope>NUCLEOTIDE SEQUENCE [LARGE SCALE GENOMIC DNA]</scope>
    <source>
        <strain evidence="2 3">JCM 14559</strain>
    </source>
</reference>
<proteinExistence type="predicted"/>
<evidence type="ECO:0000313" key="2">
    <source>
        <dbReference type="EMBL" id="GAA2088137.1"/>
    </source>
</evidence>
<name>A0ABN1F523_9ACTN</name>
<gene>
    <name evidence="2" type="ORF">GCM10009759_10070</name>
</gene>
<sequence length="55" mass="5925">MGRLTESRGRSGSPLVGRPGGYRQAALSVRAAGYRPYAACCRGGESWCEEMTWDG</sequence>